<organism evidence="3 4">
    <name type="scientific">Asbolus verrucosus</name>
    <name type="common">Desert ironclad beetle</name>
    <dbReference type="NCBI Taxonomy" id="1661398"/>
    <lineage>
        <taxon>Eukaryota</taxon>
        <taxon>Metazoa</taxon>
        <taxon>Ecdysozoa</taxon>
        <taxon>Arthropoda</taxon>
        <taxon>Hexapoda</taxon>
        <taxon>Insecta</taxon>
        <taxon>Pterygota</taxon>
        <taxon>Neoptera</taxon>
        <taxon>Endopterygota</taxon>
        <taxon>Coleoptera</taxon>
        <taxon>Polyphaga</taxon>
        <taxon>Cucujiformia</taxon>
        <taxon>Tenebrionidae</taxon>
        <taxon>Pimeliinae</taxon>
        <taxon>Asbolus</taxon>
    </lineage>
</organism>
<dbReference type="OrthoDB" id="10017659at2759"/>
<evidence type="ECO:0000259" key="2">
    <source>
        <dbReference type="PROSITE" id="PS50802"/>
    </source>
</evidence>
<dbReference type="Proteomes" id="UP000292052">
    <property type="component" value="Unassembled WGS sequence"/>
</dbReference>
<dbReference type="PANTHER" id="PTHR12419">
    <property type="entry name" value="OTU DOMAIN CONTAINING PROTEIN"/>
    <property type="match status" value="1"/>
</dbReference>
<evidence type="ECO:0000313" key="4">
    <source>
        <dbReference type="Proteomes" id="UP000292052"/>
    </source>
</evidence>
<sequence>MSVKSKKGRNLGAVDNWLDSIGLYRKNVAYDETCLFRAISEQLFQSQIYHERVRRECVDYGRQNYFEFWDLLDSEYEWYEHMDLLEKHMVFCGNVELQIISNKYNYDILLYDAVQQKVINATGRDLGKYLMLCRMNEDHYDVVYKKEHIQNAGFCQSIIYNILYEKVFHVENVQDIVQGMLYKKEFVAPSFGEINNNLDQEPKEDIKGEDAPTMPPFPFKIAKALDPTIYRNIEYDTWTEVRREMRLGEWYYGDDNLILGTKCLLNRNDRTFECYIQEIIKNKNKCVVYVTKLAEKLTVNYTDLSPEDDAKPWPLPYRFAKNLVVSTPSHPPEKTLKLAKKRKDKRRNKSNSESSAQCDPVTQPEPSEQDIKAFIGAPLQMRNASYETQETPPKTAPETPMSQHNLLVTPEIPSPAPKFSWDSPWNNYAPSASQQVVWSPPNINYLTNPMVASAPVTPDVIPYHGSRYPFIYNYHMDNYSPYNSWAGFYDYNSQSNQDSAAVGSDESEEKIDNRHAEASGLYSDHYEPQVVEERPTLCTFLPSPNSHVEMYSPVIPVSPGTPVIYAHTPEMTEIMLQPPPLQVYTPPVDLQYVPSAPFIYTPTPPAGWHPSGITSQGFAFPSAVNQNLQSK</sequence>
<dbReference type="InterPro" id="IPR049770">
    <property type="entry name" value="OTU_Tudor"/>
</dbReference>
<feature type="compositionally biased region" description="Basic residues" evidence="1">
    <location>
        <begin position="337"/>
        <end position="349"/>
    </location>
</feature>
<dbReference type="AlphaFoldDB" id="A0A482V8E6"/>
<dbReference type="EMBL" id="QDEB01127981">
    <property type="protein sequence ID" value="RZB39464.1"/>
    <property type="molecule type" value="Genomic_DNA"/>
</dbReference>
<dbReference type="GO" id="GO:0004843">
    <property type="term" value="F:cysteine-type deubiquitinase activity"/>
    <property type="evidence" value="ECO:0007669"/>
    <property type="project" value="TreeGrafter"/>
</dbReference>
<dbReference type="InterPro" id="IPR049769">
    <property type="entry name" value="OTU_OTU"/>
</dbReference>
<keyword evidence="4" id="KW-1185">Reference proteome</keyword>
<dbReference type="InterPro" id="IPR050704">
    <property type="entry name" value="Peptidase_C85-like"/>
</dbReference>
<accession>A0A482V8E6</accession>
<gene>
    <name evidence="3" type="ORF">BDFB_003690</name>
</gene>
<dbReference type="STRING" id="1661398.A0A482V8E6"/>
<dbReference type="PROSITE" id="PS50802">
    <property type="entry name" value="OTU"/>
    <property type="match status" value="1"/>
</dbReference>
<dbReference type="CDD" id="cd22753">
    <property type="entry name" value="OTU_ALG13-like"/>
    <property type="match status" value="1"/>
</dbReference>
<dbReference type="Gene3D" id="3.90.70.80">
    <property type="match status" value="1"/>
</dbReference>
<reference evidence="3 4" key="1">
    <citation type="submission" date="2017-03" db="EMBL/GenBank/DDBJ databases">
        <title>Genome of the blue death feigning beetle - Asbolus verrucosus.</title>
        <authorList>
            <person name="Rider S.D."/>
        </authorList>
    </citation>
    <scope>NUCLEOTIDE SEQUENCE [LARGE SCALE GENOMIC DNA]</scope>
    <source>
        <strain evidence="3">Butters</strain>
        <tissue evidence="3">Head and leg muscle</tissue>
    </source>
</reference>
<proteinExistence type="predicted"/>
<dbReference type="PANTHER" id="PTHR12419:SF10">
    <property type="entry name" value="DEUBIQUITINASE OTUD6B"/>
    <property type="match status" value="1"/>
</dbReference>
<comment type="caution">
    <text evidence="3">The sequence shown here is derived from an EMBL/GenBank/DDBJ whole genome shotgun (WGS) entry which is preliminary data.</text>
</comment>
<dbReference type="GO" id="GO:0016579">
    <property type="term" value="P:protein deubiquitination"/>
    <property type="evidence" value="ECO:0007669"/>
    <property type="project" value="TreeGrafter"/>
</dbReference>
<feature type="domain" description="OTU" evidence="2">
    <location>
        <begin position="23"/>
        <end position="146"/>
    </location>
</feature>
<feature type="region of interest" description="Disordered" evidence="1">
    <location>
        <begin position="326"/>
        <end position="367"/>
    </location>
</feature>
<evidence type="ECO:0000313" key="3">
    <source>
        <dbReference type="EMBL" id="RZB39464.1"/>
    </source>
</evidence>
<dbReference type="Pfam" id="PF02338">
    <property type="entry name" value="OTU"/>
    <property type="match status" value="1"/>
</dbReference>
<dbReference type="InterPro" id="IPR003323">
    <property type="entry name" value="OTU_dom"/>
</dbReference>
<evidence type="ECO:0000256" key="1">
    <source>
        <dbReference type="SAM" id="MobiDB-lite"/>
    </source>
</evidence>
<protein>
    <submittedName>
        <fullName evidence="3">OTU domain containing protein</fullName>
    </submittedName>
</protein>
<dbReference type="InterPro" id="IPR038765">
    <property type="entry name" value="Papain-like_cys_pep_sf"/>
</dbReference>
<name>A0A482V8E6_ASBVE</name>
<dbReference type="SUPFAM" id="SSF54001">
    <property type="entry name" value="Cysteine proteinases"/>
    <property type="match status" value="1"/>
</dbReference>
<dbReference type="CDD" id="cd20380">
    <property type="entry name" value="Tudor_TDRD13-like"/>
    <property type="match status" value="1"/>
</dbReference>